<feature type="transmembrane region" description="Helical" evidence="6">
    <location>
        <begin position="117"/>
        <end position="150"/>
    </location>
</feature>
<dbReference type="EMBL" id="CP060394">
    <property type="protein sequence ID" value="QNI33089.1"/>
    <property type="molecule type" value="Genomic_DNA"/>
</dbReference>
<comment type="subcellular location">
    <subcellularLocation>
        <location evidence="1">Membrane</location>
        <topology evidence="1">Multi-pass membrane protein</topology>
    </subcellularLocation>
</comment>
<name>A0A7G8BKL9_9BACT</name>
<proteinExistence type="inferred from homology"/>
<dbReference type="RefSeq" id="WP_186744227.1">
    <property type="nucleotide sequence ID" value="NZ_CP060394.1"/>
</dbReference>
<evidence type="ECO:0000256" key="4">
    <source>
        <dbReference type="ARBA" id="ARBA00022989"/>
    </source>
</evidence>
<keyword evidence="5 6" id="KW-0472">Membrane</keyword>
<dbReference type="AlphaFoldDB" id="A0A7G8BKL9"/>
<comment type="similarity">
    <text evidence="2">Belongs to the autoinducer-2 exporter (AI-2E) (TC 2.A.86) family.</text>
</comment>
<evidence type="ECO:0000256" key="3">
    <source>
        <dbReference type="ARBA" id="ARBA00022692"/>
    </source>
</evidence>
<evidence type="ECO:0000313" key="7">
    <source>
        <dbReference type="EMBL" id="QNI33089.1"/>
    </source>
</evidence>
<dbReference type="KEGG" id="adin:H7849_03675"/>
<feature type="transmembrane region" description="Helical" evidence="6">
    <location>
        <begin position="50"/>
        <end position="75"/>
    </location>
</feature>
<reference evidence="7 8" key="1">
    <citation type="submission" date="2020-08" db="EMBL/GenBank/DDBJ databases">
        <title>Edaphobacter telluris sp. nov. and Acidobacterium dinghuensis sp. nov., two acidobacteria isolated from forest soil.</title>
        <authorList>
            <person name="Fu J."/>
            <person name="Qiu L."/>
        </authorList>
    </citation>
    <scope>NUCLEOTIDE SEQUENCE [LARGE SCALE GENOMIC DNA]</scope>
    <source>
        <strain evidence="7">4Y35</strain>
    </source>
</reference>
<organism evidence="7 8">
    <name type="scientific">Alloacidobacterium dinghuense</name>
    <dbReference type="NCBI Taxonomy" id="2763107"/>
    <lineage>
        <taxon>Bacteria</taxon>
        <taxon>Pseudomonadati</taxon>
        <taxon>Acidobacteriota</taxon>
        <taxon>Terriglobia</taxon>
        <taxon>Terriglobales</taxon>
        <taxon>Acidobacteriaceae</taxon>
        <taxon>Alloacidobacterium</taxon>
    </lineage>
</organism>
<evidence type="ECO:0000256" key="5">
    <source>
        <dbReference type="ARBA" id="ARBA00023136"/>
    </source>
</evidence>
<sequence>MGGGFDIKTTGRMAGSALVNWWRAVSIEALCVALMWLIGLWLLHVPLFPVWALIGGLMTFIPNIGGAIALIGPVLSIVASWKDLERLGFVLGLYAVIVVVDQLVLQPMLMKRTARVPIWASILAPIVLGIVIPFWGVLLAPPLLAVIYAFRKPKVKGPIPPVIPPAS</sequence>
<dbReference type="InterPro" id="IPR002549">
    <property type="entry name" value="AI-2E-like"/>
</dbReference>
<dbReference type="GO" id="GO:0016020">
    <property type="term" value="C:membrane"/>
    <property type="evidence" value="ECO:0007669"/>
    <property type="project" value="UniProtKB-SubCell"/>
</dbReference>
<feature type="transmembrane region" description="Helical" evidence="6">
    <location>
        <begin position="87"/>
        <end position="105"/>
    </location>
</feature>
<keyword evidence="3 6" id="KW-0812">Transmembrane</keyword>
<evidence type="ECO:0000256" key="2">
    <source>
        <dbReference type="ARBA" id="ARBA00009773"/>
    </source>
</evidence>
<protein>
    <submittedName>
        <fullName evidence="7">AI-2E family transporter</fullName>
    </submittedName>
</protein>
<keyword evidence="4 6" id="KW-1133">Transmembrane helix</keyword>
<evidence type="ECO:0000256" key="1">
    <source>
        <dbReference type="ARBA" id="ARBA00004141"/>
    </source>
</evidence>
<accession>A0A7G8BKL9</accession>
<evidence type="ECO:0000256" key="6">
    <source>
        <dbReference type="SAM" id="Phobius"/>
    </source>
</evidence>
<feature type="transmembrane region" description="Helical" evidence="6">
    <location>
        <begin position="21"/>
        <end position="44"/>
    </location>
</feature>
<dbReference type="Proteomes" id="UP000515312">
    <property type="component" value="Chromosome"/>
</dbReference>
<gene>
    <name evidence="7" type="ORF">H7849_03675</name>
</gene>
<evidence type="ECO:0000313" key="8">
    <source>
        <dbReference type="Proteomes" id="UP000515312"/>
    </source>
</evidence>
<dbReference type="Pfam" id="PF01594">
    <property type="entry name" value="AI-2E_transport"/>
    <property type="match status" value="1"/>
</dbReference>
<keyword evidence="8" id="KW-1185">Reference proteome</keyword>